<dbReference type="RefSeq" id="WP_087916359.1">
    <property type="nucleotide sequence ID" value="NZ_CP021780.1"/>
</dbReference>
<keyword evidence="2" id="KW-1185">Reference proteome</keyword>
<sequence length="98" mass="11459">MLGTWLGRLFCYMFGIYRHLYPDVLADHEAYECILYMMKDICCYGLVGVTAWLIRPIRISNHAVQGYAILCKLSKSILIRLQTFKEPGLLFHRPQFNV</sequence>
<protein>
    <submittedName>
        <fullName evidence="1">Uncharacterized protein</fullName>
    </submittedName>
</protein>
<dbReference type="AlphaFoldDB" id="A0A2Z2KGR6"/>
<organism evidence="1 2">
    <name type="scientific">Paenibacillus donghaensis</name>
    <dbReference type="NCBI Taxonomy" id="414771"/>
    <lineage>
        <taxon>Bacteria</taxon>
        <taxon>Bacillati</taxon>
        <taxon>Bacillota</taxon>
        <taxon>Bacilli</taxon>
        <taxon>Bacillales</taxon>
        <taxon>Paenibacillaceae</taxon>
        <taxon>Paenibacillus</taxon>
    </lineage>
</organism>
<name>A0A2Z2KGR6_9BACL</name>
<evidence type="ECO:0000313" key="2">
    <source>
        <dbReference type="Proteomes" id="UP000249890"/>
    </source>
</evidence>
<dbReference type="Proteomes" id="UP000249890">
    <property type="component" value="Chromosome"/>
</dbReference>
<dbReference type="EMBL" id="CP021780">
    <property type="protein sequence ID" value="ASA22360.1"/>
    <property type="molecule type" value="Genomic_DNA"/>
</dbReference>
<proteinExistence type="predicted"/>
<evidence type="ECO:0000313" key="1">
    <source>
        <dbReference type="EMBL" id="ASA22360.1"/>
    </source>
</evidence>
<dbReference type="KEGG" id="pdh:B9T62_17150"/>
<reference evidence="1 2" key="1">
    <citation type="submission" date="2017-06" db="EMBL/GenBank/DDBJ databases">
        <title>Complete genome sequence of Paenibacillus donghaensis KCTC 13049T isolated from East Sea sediment, South Korea.</title>
        <authorList>
            <person name="Jung B.K."/>
            <person name="Hong S.-J."/>
            <person name="Shin J.-H."/>
        </authorList>
    </citation>
    <scope>NUCLEOTIDE SEQUENCE [LARGE SCALE GENOMIC DNA]</scope>
    <source>
        <strain evidence="1 2">KCTC 13049</strain>
    </source>
</reference>
<gene>
    <name evidence="1" type="ORF">B9T62_17150</name>
</gene>
<accession>A0A2Z2KGR6</accession>